<feature type="transmembrane region" description="Helical" evidence="8">
    <location>
        <begin position="791"/>
        <end position="809"/>
    </location>
</feature>
<evidence type="ECO:0000256" key="5">
    <source>
        <dbReference type="ARBA" id="ARBA00023002"/>
    </source>
</evidence>
<keyword evidence="5 11" id="KW-0560">Oxidoreductase</keyword>
<keyword evidence="4 8" id="KW-1133">Transmembrane helix</keyword>
<dbReference type="PANTHER" id="PTHR42682">
    <property type="entry name" value="HYDROGENASE-4 COMPONENT F"/>
    <property type="match status" value="1"/>
</dbReference>
<dbReference type="RefSeq" id="WP_227118305.1">
    <property type="nucleotide sequence ID" value="NZ_LT598928.1"/>
</dbReference>
<feature type="transmembrane region" description="Helical" evidence="8">
    <location>
        <begin position="1076"/>
        <end position="1101"/>
    </location>
</feature>
<feature type="domain" description="NADH:quinone oxidoreductase/Mrp antiporter transmembrane" evidence="9">
    <location>
        <begin position="326"/>
        <end position="606"/>
    </location>
</feature>
<feature type="transmembrane region" description="Helical" evidence="8">
    <location>
        <begin position="713"/>
        <end position="731"/>
    </location>
</feature>
<evidence type="ECO:0000256" key="3">
    <source>
        <dbReference type="ARBA" id="ARBA00022692"/>
    </source>
</evidence>
<feature type="transmembrane region" description="Helical" evidence="8">
    <location>
        <begin position="67"/>
        <end position="88"/>
    </location>
</feature>
<feature type="transmembrane region" description="Helical" evidence="8">
    <location>
        <begin position="308"/>
        <end position="326"/>
    </location>
</feature>
<evidence type="ECO:0000259" key="9">
    <source>
        <dbReference type="Pfam" id="PF00361"/>
    </source>
</evidence>
<feature type="transmembrane region" description="Helical" evidence="8">
    <location>
        <begin position="821"/>
        <end position="844"/>
    </location>
</feature>
<evidence type="ECO:0000256" key="8">
    <source>
        <dbReference type="SAM" id="Phobius"/>
    </source>
</evidence>
<feature type="transmembrane region" description="Helical" evidence="8">
    <location>
        <begin position="229"/>
        <end position="250"/>
    </location>
</feature>
<evidence type="ECO:0000256" key="6">
    <source>
        <dbReference type="ARBA" id="ARBA00023136"/>
    </source>
</evidence>
<feature type="transmembrane region" description="Helical" evidence="8">
    <location>
        <begin position="1122"/>
        <end position="1147"/>
    </location>
</feature>
<reference evidence="11" key="1">
    <citation type="submission" date="2016-04" db="EMBL/GenBank/DDBJ databases">
        <authorList>
            <person name="Evans L.H."/>
            <person name="Alamgir A."/>
            <person name="Owens N."/>
            <person name="Weber N.D."/>
            <person name="Virtaneva K."/>
            <person name="Barbian K."/>
            <person name="Babar A."/>
            <person name="Rosenke K."/>
        </authorList>
    </citation>
    <scope>NUCLEOTIDE SEQUENCE</scope>
    <source>
        <strain evidence="11">92-2</strain>
    </source>
</reference>
<dbReference type="InterPro" id="IPR052175">
    <property type="entry name" value="ComplexI-like_HydComp"/>
</dbReference>
<feature type="transmembrane region" description="Helical" evidence="8">
    <location>
        <begin position="970"/>
        <end position="994"/>
    </location>
</feature>
<evidence type="ECO:0000313" key="11">
    <source>
        <dbReference type="EMBL" id="SBV99501.1"/>
    </source>
</evidence>
<feature type="transmembrane region" description="Helical" evidence="8">
    <location>
        <begin position="913"/>
        <end position="934"/>
    </location>
</feature>
<feature type="transmembrane region" description="Helical" evidence="8">
    <location>
        <begin position="109"/>
        <end position="130"/>
    </location>
</feature>
<evidence type="ECO:0000256" key="7">
    <source>
        <dbReference type="RuleBase" id="RU000320"/>
    </source>
</evidence>
<feature type="domain" description="NADH-Ubiquinone oxidoreductase (complex I) chain 5 N-terminal" evidence="10">
    <location>
        <begin position="729"/>
        <end position="771"/>
    </location>
</feature>
<feature type="transmembrane region" description="Helical" evidence="8">
    <location>
        <begin position="257"/>
        <end position="275"/>
    </location>
</feature>
<feature type="transmembrane region" description="Helical" evidence="8">
    <location>
        <begin position="587"/>
        <end position="613"/>
    </location>
</feature>
<comment type="subcellular location">
    <subcellularLocation>
        <location evidence="1">Cell membrane</location>
        <topology evidence="1">Multi-pass membrane protein</topology>
    </subcellularLocation>
    <subcellularLocation>
        <location evidence="7">Membrane</location>
        <topology evidence="7">Multi-pass membrane protein</topology>
    </subcellularLocation>
</comment>
<dbReference type="InterPro" id="IPR001516">
    <property type="entry name" value="Proton_antipo_N"/>
</dbReference>
<dbReference type="EC" id="1.6.5.11" evidence="11"/>
<feature type="transmembrane region" description="Helical" evidence="8">
    <location>
        <begin position="39"/>
        <end position="61"/>
    </location>
</feature>
<feature type="transmembrane region" description="Helical" evidence="8">
    <location>
        <begin position="361"/>
        <end position="380"/>
    </location>
</feature>
<dbReference type="PRINTS" id="PR01434">
    <property type="entry name" value="NADHDHGNASE5"/>
</dbReference>
<proteinExistence type="predicted"/>
<feature type="transmembrane region" description="Helical" evidence="8">
    <location>
        <begin position="681"/>
        <end position="706"/>
    </location>
</feature>
<feature type="transmembrane region" description="Helical" evidence="8">
    <location>
        <begin position="428"/>
        <end position="450"/>
    </location>
</feature>
<feature type="transmembrane region" description="Helical" evidence="8">
    <location>
        <begin position="281"/>
        <end position="301"/>
    </location>
</feature>
<dbReference type="InterPro" id="IPR001750">
    <property type="entry name" value="ND/Mrp_TM"/>
</dbReference>
<feature type="transmembrane region" description="Helical" evidence="8">
    <location>
        <begin position="559"/>
        <end position="581"/>
    </location>
</feature>
<feature type="transmembrane region" description="Helical" evidence="8">
    <location>
        <begin position="456"/>
        <end position="479"/>
    </location>
</feature>
<feature type="transmembrane region" description="Helical" evidence="8">
    <location>
        <begin position="1000"/>
        <end position="1020"/>
    </location>
</feature>
<keyword evidence="2" id="KW-1003">Cell membrane</keyword>
<dbReference type="PANTHER" id="PTHR42682:SF4">
    <property type="entry name" value="NADH-UBIQUINONE_PLASTOQUINONE"/>
    <property type="match status" value="1"/>
</dbReference>
<sequence>MTESLFSAGGFLVPLLVGMALMLYGAAQSVRQRNNPRSLILWGSLHDAGIFCLGLGASGGINSTGLWLFVLFQAAARLLAWAALSRLTPPALNAPVQLQDLRATGKRQPWTAACFGLGMLAAVGGSPFLVPEARMFISSGILGSMPGAMAALMCMAIATTVLIWLHVEAVRIAVLDTTGEETPASWAAPSGNVFVMLGLAVVVALLGLFRGPITELFASSYNVAVPHSATHPAYWCYYAGAFLTGIAFLAKFDRAPLVGVAFSALALATTIATPAGPTAKLFLVMIAVVGLVVSIYSLSYIHERQGRYWFFLLLTFASLAGIVSAADSAAMYGYWELMTFASYFLVVHENNRSAYNAGLKYYVMCAGGALFMLPGLLLLGDPSLSFGLMQGAFVLCLAGFGVKMGLVPLHSWLPDAHPAAPSSVSGPLSGIITKMGVFGIVAVLLMRPMIMGMPGLFGLSWLGTGLVAMGAATLIFGEIMALRQDDIKRMLAYSTLGQIGEIALVLGVGTWLSTTGALWHMLNHAIMKDLLFLGAGALIMRAGSRKLADLRGLGRQMPVTVACMGIGLVSIMGLPPFGAFYSKFLMIQAAAAAGHIWLAALILGGSLVGLIYYTRILKTLVFEERPADLPAVTEAPRSMQIGLIILAGICVIMGLAPQLAMNLVVPVASMCFTPNLNDPDVLLAMNVSWPIFVVVPVFGAVLPALFYRDRKKAGWASVGVLLFTALLVILFGRDLDTLSFCFALLVPVLGAVNMAYALGYMEHSHRQWRFYCAFTAMCGGLVGMAASQYMLSFFLFWEIMSSWTLYLAIAHEGDKDSLREAFKYFIFNVFGAGFIFLGLCVVGPFTPFNATLLTGAAPYIPHGAAWLGMALLAAGFLMKAAQLPFRIDWQMHPALAPTPVSGYISSVLLKSAILGLIKLFMLMGGGFMLAGVLGGMEQNIISTVAMWIGGITIIMAAVQALRTNVIKLVFIYSTVSQLGYMVLAVAAGGALGYAGGMLHVINHVFFKDLLFLVCGAVMFATHRETLEDLGGIGRHMPFTLAMFAIAGLSVVGVPPTSGFSSKWLIYHALMEAGQPFLALLSLIGSVLTMAYIAKFLHAAFLGQPSPNLHEVHEAPLIMRVPMGILAAGCVITGVFPGLALGPINNVLAEYGFMPLNVGLSGVLSGPGAWNATGMFVMMALAFAGGRWFVLRFTRLREIDVHTCGLPVETSTSRMKPSSIFGEILGLMGGNKPAKENR</sequence>
<feature type="transmembrane region" description="Helical" evidence="8">
    <location>
        <begin position="491"/>
        <end position="512"/>
    </location>
</feature>
<organism evidence="11">
    <name type="scientific">uncultured Desulfovibrio sp</name>
    <dbReference type="NCBI Taxonomy" id="167968"/>
    <lineage>
        <taxon>Bacteria</taxon>
        <taxon>Pseudomonadati</taxon>
        <taxon>Thermodesulfobacteriota</taxon>
        <taxon>Desulfovibrionia</taxon>
        <taxon>Desulfovibrionales</taxon>
        <taxon>Desulfovibrionaceae</taxon>
        <taxon>Desulfovibrio</taxon>
        <taxon>environmental samples</taxon>
    </lineage>
</organism>
<evidence type="ECO:0000259" key="10">
    <source>
        <dbReference type="Pfam" id="PF00662"/>
    </source>
</evidence>
<dbReference type="Pfam" id="PF00361">
    <property type="entry name" value="Proton_antipo_M"/>
    <property type="match status" value="2"/>
</dbReference>
<feature type="transmembrane region" description="Helical" evidence="8">
    <location>
        <begin position="186"/>
        <end position="209"/>
    </location>
</feature>
<dbReference type="EMBL" id="FLUP01000001">
    <property type="protein sequence ID" value="SBV99501.1"/>
    <property type="molecule type" value="Genomic_DNA"/>
</dbReference>
<feature type="transmembrane region" description="Helical" evidence="8">
    <location>
        <begin position="940"/>
        <end position="958"/>
    </location>
</feature>
<feature type="transmembrane region" description="Helical" evidence="8">
    <location>
        <begin position="332"/>
        <end position="349"/>
    </location>
</feature>
<feature type="domain" description="NADH:quinone oxidoreductase/Mrp antiporter transmembrane" evidence="9">
    <location>
        <begin position="789"/>
        <end position="1088"/>
    </location>
</feature>
<name>A0A212JJA5_9BACT</name>
<feature type="transmembrane region" description="Helical" evidence="8">
    <location>
        <begin position="136"/>
        <end position="165"/>
    </location>
</feature>
<feature type="transmembrane region" description="Helical" evidence="8">
    <location>
        <begin position="6"/>
        <end position="27"/>
    </location>
</feature>
<gene>
    <name evidence="11" type="ORF">KM92DES2_11224</name>
</gene>
<protein>
    <submittedName>
        <fullName evidence="11">NADH dehydrogenase (Quinone)</fullName>
        <ecNumber evidence="11">1.6.5.11</ecNumber>
    </submittedName>
</protein>
<dbReference type="AlphaFoldDB" id="A0A212JJA5"/>
<evidence type="ECO:0000256" key="1">
    <source>
        <dbReference type="ARBA" id="ARBA00004651"/>
    </source>
</evidence>
<dbReference type="Pfam" id="PF00662">
    <property type="entry name" value="Proton_antipo_N"/>
    <property type="match status" value="1"/>
</dbReference>
<feature type="transmembrane region" description="Helical" evidence="8">
    <location>
        <begin position="1032"/>
        <end position="1056"/>
    </location>
</feature>
<dbReference type="GO" id="GO:0005886">
    <property type="term" value="C:plasma membrane"/>
    <property type="evidence" value="ECO:0007669"/>
    <property type="project" value="UniProtKB-SubCell"/>
</dbReference>
<accession>A0A212JJA5</accession>
<evidence type="ECO:0000256" key="2">
    <source>
        <dbReference type="ARBA" id="ARBA00022475"/>
    </source>
</evidence>
<feature type="transmembrane region" description="Helical" evidence="8">
    <location>
        <begin position="518"/>
        <end position="539"/>
    </location>
</feature>
<feature type="transmembrane region" description="Helical" evidence="8">
    <location>
        <begin position="641"/>
        <end position="661"/>
    </location>
</feature>
<evidence type="ECO:0000256" key="4">
    <source>
        <dbReference type="ARBA" id="ARBA00022989"/>
    </source>
</evidence>
<feature type="transmembrane region" description="Helical" evidence="8">
    <location>
        <begin position="737"/>
        <end position="756"/>
    </location>
</feature>
<dbReference type="GO" id="GO:0016491">
    <property type="term" value="F:oxidoreductase activity"/>
    <property type="evidence" value="ECO:0007669"/>
    <property type="project" value="UniProtKB-KW"/>
</dbReference>
<feature type="transmembrane region" description="Helical" evidence="8">
    <location>
        <begin position="768"/>
        <end position="785"/>
    </location>
</feature>
<keyword evidence="3 7" id="KW-0812">Transmembrane</keyword>
<feature type="transmembrane region" description="Helical" evidence="8">
    <location>
        <begin position="864"/>
        <end position="881"/>
    </location>
</feature>
<feature type="transmembrane region" description="Helical" evidence="8">
    <location>
        <begin position="386"/>
        <end position="407"/>
    </location>
</feature>
<keyword evidence="6 8" id="KW-0472">Membrane</keyword>
<feature type="transmembrane region" description="Helical" evidence="8">
    <location>
        <begin position="1167"/>
        <end position="1189"/>
    </location>
</feature>